<dbReference type="AlphaFoldDB" id="A0A939JX50"/>
<evidence type="ECO:0000313" key="2">
    <source>
        <dbReference type="Proteomes" id="UP000664795"/>
    </source>
</evidence>
<organism evidence="1 2">
    <name type="scientific">Fibrella aquatilis</name>
    <dbReference type="NCBI Taxonomy" id="2817059"/>
    <lineage>
        <taxon>Bacteria</taxon>
        <taxon>Pseudomonadati</taxon>
        <taxon>Bacteroidota</taxon>
        <taxon>Cytophagia</taxon>
        <taxon>Cytophagales</taxon>
        <taxon>Spirosomataceae</taxon>
        <taxon>Fibrella</taxon>
    </lineage>
</organism>
<evidence type="ECO:0000313" key="1">
    <source>
        <dbReference type="EMBL" id="MBO0932587.1"/>
    </source>
</evidence>
<accession>A0A939JX50</accession>
<dbReference type="RefSeq" id="WP_207336552.1">
    <property type="nucleotide sequence ID" value="NZ_JAFMYU010000013.1"/>
</dbReference>
<reference evidence="1 2" key="1">
    <citation type="submission" date="2021-03" db="EMBL/GenBank/DDBJ databases">
        <title>Fibrella sp. HMF5036 genome sequencing and assembly.</title>
        <authorList>
            <person name="Kang H."/>
            <person name="Kim H."/>
            <person name="Bae S."/>
            <person name="Joh K."/>
        </authorList>
    </citation>
    <scope>NUCLEOTIDE SEQUENCE [LARGE SCALE GENOMIC DNA]</scope>
    <source>
        <strain evidence="1 2">HMF5036</strain>
    </source>
</reference>
<gene>
    <name evidence="1" type="ORF">J2I48_16375</name>
</gene>
<protein>
    <submittedName>
        <fullName evidence="1">Uncharacterized protein</fullName>
    </submittedName>
</protein>
<dbReference type="Proteomes" id="UP000664795">
    <property type="component" value="Unassembled WGS sequence"/>
</dbReference>
<keyword evidence="2" id="KW-1185">Reference proteome</keyword>
<dbReference type="EMBL" id="JAFMYU010000013">
    <property type="protein sequence ID" value="MBO0932587.1"/>
    <property type="molecule type" value="Genomic_DNA"/>
</dbReference>
<sequence length="80" mass="8910">MEALFNAFLADDAPQSTILPLFGGAEKPVEEMTTNERERAARQVYAKVREAAFSRGFPVIIKRNGQIVKEFADGHTEIIT</sequence>
<proteinExistence type="predicted"/>
<name>A0A939JX50_9BACT</name>
<comment type="caution">
    <text evidence="1">The sequence shown here is derived from an EMBL/GenBank/DDBJ whole genome shotgun (WGS) entry which is preliminary data.</text>
</comment>